<dbReference type="CDD" id="cd04301">
    <property type="entry name" value="NAT_SF"/>
    <property type="match status" value="1"/>
</dbReference>
<dbReference type="Gene3D" id="3.40.630.30">
    <property type="match status" value="1"/>
</dbReference>
<comment type="caution">
    <text evidence="2">The sequence shown here is derived from an EMBL/GenBank/DDBJ whole genome shotgun (WGS) entry which is preliminary data.</text>
</comment>
<proteinExistence type="predicted"/>
<gene>
    <name evidence="2" type="ORF">B0J11DRAFT_540140</name>
</gene>
<dbReference type="SUPFAM" id="SSF55729">
    <property type="entry name" value="Acyl-CoA N-acyltransferases (Nat)"/>
    <property type="match status" value="1"/>
</dbReference>
<evidence type="ECO:0000313" key="3">
    <source>
        <dbReference type="Proteomes" id="UP000700596"/>
    </source>
</evidence>
<dbReference type="OrthoDB" id="64477at2759"/>
<keyword evidence="3" id="KW-1185">Reference proteome</keyword>
<reference evidence="2" key="1">
    <citation type="journal article" date="2021" name="Nat. Commun.">
        <title>Genetic determinants of endophytism in the Arabidopsis root mycobiome.</title>
        <authorList>
            <person name="Mesny F."/>
            <person name="Miyauchi S."/>
            <person name="Thiergart T."/>
            <person name="Pickel B."/>
            <person name="Atanasova L."/>
            <person name="Karlsson M."/>
            <person name="Huettel B."/>
            <person name="Barry K.W."/>
            <person name="Haridas S."/>
            <person name="Chen C."/>
            <person name="Bauer D."/>
            <person name="Andreopoulos W."/>
            <person name="Pangilinan J."/>
            <person name="LaButti K."/>
            <person name="Riley R."/>
            <person name="Lipzen A."/>
            <person name="Clum A."/>
            <person name="Drula E."/>
            <person name="Henrissat B."/>
            <person name="Kohler A."/>
            <person name="Grigoriev I.V."/>
            <person name="Martin F.M."/>
            <person name="Hacquard S."/>
        </authorList>
    </citation>
    <scope>NUCLEOTIDE SEQUENCE</scope>
    <source>
        <strain evidence="2">MPI-CAGE-CH-0243</strain>
    </source>
</reference>
<feature type="domain" description="N-acetyltransferase" evidence="1">
    <location>
        <begin position="68"/>
        <end position="219"/>
    </location>
</feature>
<dbReference type="GO" id="GO:0016747">
    <property type="term" value="F:acyltransferase activity, transferring groups other than amino-acyl groups"/>
    <property type="evidence" value="ECO:0007669"/>
    <property type="project" value="InterPro"/>
</dbReference>
<organism evidence="2 3">
    <name type="scientific">Dendryphion nanum</name>
    <dbReference type="NCBI Taxonomy" id="256645"/>
    <lineage>
        <taxon>Eukaryota</taxon>
        <taxon>Fungi</taxon>
        <taxon>Dikarya</taxon>
        <taxon>Ascomycota</taxon>
        <taxon>Pezizomycotina</taxon>
        <taxon>Dothideomycetes</taxon>
        <taxon>Pleosporomycetidae</taxon>
        <taxon>Pleosporales</taxon>
        <taxon>Torulaceae</taxon>
        <taxon>Dendryphion</taxon>
    </lineage>
</organism>
<protein>
    <submittedName>
        <fullName evidence="2">GCN5-related N-acetyltransferase-like protein</fullName>
    </submittedName>
</protein>
<dbReference type="EMBL" id="JAGMWT010000016">
    <property type="protein sequence ID" value="KAH7115226.1"/>
    <property type="molecule type" value="Genomic_DNA"/>
</dbReference>
<dbReference type="PROSITE" id="PS51186">
    <property type="entry name" value="GNAT"/>
    <property type="match status" value="1"/>
</dbReference>
<dbReference type="InterPro" id="IPR000182">
    <property type="entry name" value="GNAT_dom"/>
</dbReference>
<dbReference type="InterPro" id="IPR016181">
    <property type="entry name" value="Acyl_CoA_acyltransferase"/>
</dbReference>
<sequence length="219" mass="24361">MAQPFIRPYNPTMDWDDCLNIYFTTSNIENGHANMIGSYLYCKAYLLLSPNTCFVLDPGNGHAVGYIIGTHDTNHLAQRWQAMVSVIDPKLVPPPDAEHQDPNELPMIKDMKIALYSGHCSMLQSNEELLQKYPAHLHIDILPEFQGKGYGPSLMEVFLAKVKELGATGVHLGMLRTNDGARRFYDRLGYSLCDQVLDSGKSGEVGREGDAICLVKSLS</sequence>
<evidence type="ECO:0000259" key="1">
    <source>
        <dbReference type="PROSITE" id="PS51186"/>
    </source>
</evidence>
<dbReference type="Pfam" id="PF00583">
    <property type="entry name" value="Acetyltransf_1"/>
    <property type="match status" value="1"/>
</dbReference>
<evidence type="ECO:0000313" key="2">
    <source>
        <dbReference type="EMBL" id="KAH7115226.1"/>
    </source>
</evidence>
<accession>A0A9P9DAD6</accession>
<dbReference type="AlphaFoldDB" id="A0A9P9DAD6"/>
<name>A0A9P9DAD6_9PLEO</name>
<dbReference type="Proteomes" id="UP000700596">
    <property type="component" value="Unassembled WGS sequence"/>
</dbReference>